<dbReference type="InterPro" id="IPR003838">
    <property type="entry name" value="ABC3_permease_C"/>
</dbReference>
<evidence type="ECO:0000313" key="10">
    <source>
        <dbReference type="EMBL" id="OGM20522.1"/>
    </source>
</evidence>
<dbReference type="Proteomes" id="UP000178419">
    <property type="component" value="Unassembled WGS sequence"/>
</dbReference>
<dbReference type="Pfam" id="PF12704">
    <property type="entry name" value="MacB_PCD"/>
    <property type="match status" value="1"/>
</dbReference>
<protein>
    <recommendedName>
        <fullName evidence="12">Multidrug ABC transporter substrate-binding protein</fullName>
    </recommendedName>
</protein>
<keyword evidence="4 7" id="KW-1133">Transmembrane helix</keyword>
<feature type="transmembrane region" description="Helical" evidence="7">
    <location>
        <begin position="347"/>
        <end position="368"/>
    </location>
</feature>
<evidence type="ECO:0000259" key="8">
    <source>
        <dbReference type="Pfam" id="PF02687"/>
    </source>
</evidence>
<accession>A0A1F7XZR7</accession>
<evidence type="ECO:0000256" key="4">
    <source>
        <dbReference type="ARBA" id="ARBA00022989"/>
    </source>
</evidence>
<feature type="domain" description="ABC3 transporter permease C-terminal" evidence="8">
    <location>
        <begin position="298"/>
        <end position="408"/>
    </location>
</feature>
<feature type="transmembrane region" description="Helical" evidence="7">
    <location>
        <begin position="287"/>
        <end position="313"/>
    </location>
</feature>
<feature type="domain" description="MacB-like periplasmic core" evidence="9">
    <location>
        <begin position="35"/>
        <end position="261"/>
    </location>
</feature>
<keyword evidence="3 7" id="KW-0812">Transmembrane</keyword>
<evidence type="ECO:0000256" key="7">
    <source>
        <dbReference type="SAM" id="Phobius"/>
    </source>
</evidence>
<dbReference type="PANTHER" id="PTHR30572:SF4">
    <property type="entry name" value="ABC TRANSPORTER PERMEASE YTRF"/>
    <property type="match status" value="1"/>
</dbReference>
<evidence type="ECO:0000259" key="9">
    <source>
        <dbReference type="Pfam" id="PF12704"/>
    </source>
</evidence>
<evidence type="ECO:0008006" key="12">
    <source>
        <dbReference type="Google" id="ProtNLM"/>
    </source>
</evidence>
<dbReference type="InterPro" id="IPR025857">
    <property type="entry name" value="MacB_PCD"/>
</dbReference>
<gene>
    <name evidence="10" type="ORF">A2714_03990</name>
</gene>
<feature type="transmembrane region" description="Helical" evidence="7">
    <location>
        <begin position="374"/>
        <end position="398"/>
    </location>
</feature>
<keyword evidence="5 7" id="KW-0472">Membrane</keyword>
<dbReference type="EMBL" id="MGGE01000040">
    <property type="protein sequence ID" value="OGM20522.1"/>
    <property type="molecule type" value="Genomic_DNA"/>
</dbReference>
<evidence type="ECO:0000256" key="2">
    <source>
        <dbReference type="ARBA" id="ARBA00022475"/>
    </source>
</evidence>
<dbReference type="GO" id="GO:0005886">
    <property type="term" value="C:plasma membrane"/>
    <property type="evidence" value="ECO:0007669"/>
    <property type="project" value="UniProtKB-SubCell"/>
</dbReference>
<dbReference type="GO" id="GO:0022857">
    <property type="term" value="F:transmembrane transporter activity"/>
    <property type="evidence" value="ECO:0007669"/>
    <property type="project" value="TreeGrafter"/>
</dbReference>
<comment type="caution">
    <text evidence="10">The sequence shown here is derived from an EMBL/GenBank/DDBJ whole genome shotgun (WGS) entry which is preliminary data.</text>
</comment>
<evidence type="ECO:0000256" key="1">
    <source>
        <dbReference type="ARBA" id="ARBA00004651"/>
    </source>
</evidence>
<comment type="subcellular location">
    <subcellularLocation>
        <location evidence="1">Cell membrane</location>
        <topology evidence="1">Multi-pass membrane protein</topology>
    </subcellularLocation>
</comment>
<comment type="similarity">
    <text evidence="6">Belongs to the ABC-4 integral membrane protein family.</text>
</comment>
<dbReference type="Pfam" id="PF02687">
    <property type="entry name" value="FtsX"/>
    <property type="match status" value="1"/>
</dbReference>
<evidence type="ECO:0000256" key="3">
    <source>
        <dbReference type="ARBA" id="ARBA00022692"/>
    </source>
</evidence>
<name>A0A1F7XZR7_9BACT</name>
<evidence type="ECO:0000313" key="11">
    <source>
        <dbReference type="Proteomes" id="UP000178419"/>
    </source>
</evidence>
<dbReference type="InterPro" id="IPR050250">
    <property type="entry name" value="Macrolide_Exporter_MacB"/>
</dbReference>
<sequence length="415" mass="45513">MGKLLRSIYKIMKIQNGWHLVKAALEGFKRNKVRSLLTSLGIMIGVLSVVLLIALGLGLKNYLRQQFESLGANLVIIFPGNISSSEEGGGIANFGPGFAGGADFDEKDYLSLTRISEADYVVPLFMKSSVIESETERKFGYFMGTNEQAFKILNLETLEGKFFTKSDLTARTKVAVLGQNLADGLYEDSKDAVGKTIRVGEQRFKVIGVAKKKGDREQDNGVITPYKTSFGTLNSGKTFFTIYLGTTDEKSIEVIKRRAEEILLKRYKKGDFTVTEQTEILSTVNQIFSIVNAILVAIGSISLLVGGIGIMNIMYATVTERTKEVGIRRAVGATQWDILKQFLTESVLLSIFGGSLGLIIASLIVLIVRRFFPVSLNLLAVFIAIAVSSGIGIFFGVFPARRAAKLPPIEAIRYE</sequence>
<evidence type="ECO:0000256" key="6">
    <source>
        <dbReference type="ARBA" id="ARBA00038076"/>
    </source>
</evidence>
<proteinExistence type="inferred from homology"/>
<dbReference type="PANTHER" id="PTHR30572">
    <property type="entry name" value="MEMBRANE COMPONENT OF TRANSPORTER-RELATED"/>
    <property type="match status" value="1"/>
</dbReference>
<reference evidence="10 11" key="1">
    <citation type="journal article" date="2016" name="Nat. Commun.">
        <title>Thousands of microbial genomes shed light on interconnected biogeochemical processes in an aquifer system.</title>
        <authorList>
            <person name="Anantharaman K."/>
            <person name="Brown C.T."/>
            <person name="Hug L.A."/>
            <person name="Sharon I."/>
            <person name="Castelle C.J."/>
            <person name="Probst A.J."/>
            <person name="Thomas B.C."/>
            <person name="Singh A."/>
            <person name="Wilkins M.J."/>
            <person name="Karaoz U."/>
            <person name="Brodie E.L."/>
            <person name="Williams K.H."/>
            <person name="Hubbard S.S."/>
            <person name="Banfield J.F."/>
        </authorList>
    </citation>
    <scope>NUCLEOTIDE SEQUENCE [LARGE SCALE GENOMIC DNA]</scope>
</reference>
<keyword evidence="2" id="KW-1003">Cell membrane</keyword>
<dbReference type="AlphaFoldDB" id="A0A1F7XZR7"/>
<evidence type="ECO:0000256" key="5">
    <source>
        <dbReference type="ARBA" id="ARBA00023136"/>
    </source>
</evidence>
<organism evidence="10 11">
    <name type="scientific">Candidatus Woesebacteria bacterium RIFCSPHIGHO2_01_FULL_38_9</name>
    <dbReference type="NCBI Taxonomy" id="1802492"/>
    <lineage>
        <taxon>Bacteria</taxon>
        <taxon>Candidatus Woeseibacteriota</taxon>
    </lineage>
</organism>
<feature type="transmembrane region" description="Helical" evidence="7">
    <location>
        <begin position="36"/>
        <end position="59"/>
    </location>
</feature>